<dbReference type="OrthoDB" id="2563978at2759"/>
<feature type="compositionally biased region" description="Basic and acidic residues" evidence="1">
    <location>
        <begin position="551"/>
        <end position="570"/>
    </location>
</feature>
<feature type="compositionally biased region" description="Basic and acidic residues" evidence="1">
    <location>
        <begin position="432"/>
        <end position="455"/>
    </location>
</feature>
<feature type="transmembrane region" description="Helical" evidence="2">
    <location>
        <begin position="123"/>
        <end position="144"/>
    </location>
</feature>
<feature type="compositionally biased region" description="Low complexity" evidence="1">
    <location>
        <begin position="698"/>
        <end position="710"/>
    </location>
</feature>
<keyword evidence="2" id="KW-0812">Transmembrane</keyword>
<name>A0A427YT15_9TREE</name>
<evidence type="ECO:0000313" key="3">
    <source>
        <dbReference type="EMBL" id="RSH94283.1"/>
    </source>
</evidence>
<feature type="compositionally biased region" description="Low complexity" evidence="1">
    <location>
        <begin position="256"/>
        <end position="277"/>
    </location>
</feature>
<evidence type="ECO:0000313" key="4">
    <source>
        <dbReference type="Proteomes" id="UP000279259"/>
    </source>
</evidence>
<dbReference type="STRING" id="1890683.A0A427YT15"/>
<dbReference type="EMBL" id="RSCD01000002">
    <property type="protein sequence ID" value="RSH94283.1"/>
    <property type="molecule type" value="Genomic_DNA"/>
</dbReference>
<feature type="region of interest" description="Disordered" evidence="1">
    <location>
        <begin position="170"/>
        <end position="213"/>
    </location>
</feature>
<keyword evidence="4" id="KW-1185">Reference proteome</keyword>
<feature type="compositionally biased region" description="Polar residues" evidence="1">
    <location>
        <begin position="351"/>
        <end position="362"/>
    </location>
</feature>
<proteinExistence type="predicted"/>
<feature type="region of interest" description="Disordered" evidence="1">
    <location>
        <begin position="669"/>
        <end position="734"/>
    </location>
</feature>
<feature type="compositionally biased region" description="Low complexity" evidence="1">
    <location>
        <begin position="365"/>
        <end position="387"/>
    </location>
</feature>
<feature type="region of interest" description="Disordered" evidence="1">
    <location>
        <begin position="410"/>
        <end position="571"/>
    </location>
</feature>
<keyword evidence="2" id="KW-0472">Membrane</keyword>
<evidence type="ECO:0000256" key="2">
    <source>
        <dbReference type="SAM" id="Phobius"/>
    </source>
</evidence>
<gene>
    <name evidence="3" type="ORF">EHS25_004086</name>
</gene>
<feature type="compositionally biased region" description="Polar residues" evidence="1">
    <location>
        <begin position="171"/>
        <end position="181"/>
    </location>
</feature>
<feature type="compositionally biased region" description="Low complexity" evidence="1">
    <location>
        <begin position="307"/>
        <end position="317"/>
    </location>
</feature>
<feature type="region of interest" description="Disordered" evidence="1">
    <location>
        <begin position="252"/>
        <end position="396"/>
    </location>
</feature>
<protein>
    <submittedName>
        <fullName evidence="3">Uncharacterized protein</fullName>
    </submittedName>
</protein>
<feature type="compositionally biased region" description="Polar residues" evidence="1">
    <location>
        <begin position="417"/>
        <end position="430"/>
    </location>
</feature>
<evidence type="ECO:0000256" key="1">
    <source>
        <dbReference type="SAM" id="MobiDB-lite"/>
    </source>
</evidence>
<accession>A0A427YT15</accession>
<organism evidence="3 4">
    <name type="scientific">Saitozyma podzolica</name>
    <dbReference type="NCBI Taxonomy" id="1890683"/>
    <lineage>
        <taxon>Eukaryota</taxon>
        <taxon>Fungi</taxon>
        <taxon>Dikarya</taxon>
        <taxon>Basidiomycota</taxon>
        <taxon>Agaricomycotina</taxon>
        <taxon>Tremellomycetes</taxon>
        <taxon>Tremellales</taxon>
        <taxon>Trimorphomycetaceae</taxon>
        <taxon>Saitozyma</taxon>
    </lineage>
</organism>
<reference evidence="3 4" key="1">
    <citation type="submission" date="2018-11" db="EMBL/GenBank/DDBJ databases">
        <title>Genome sequence of Saitozyma podzolica DSM 27192.</title>
        <authorList>
            <person name="Aliyu H."/>
            <person name="Gorte O."/>
            <person name="Ochsenreither K."/>
        </authorList>
    </citation>
    <scope>NUCLEOTIDE SEQUENCE [LARGE SCALE GENOMIC DNA]</scope>
    <source>
        <strain evidence="3 4">DSM 27192</strain>
    </source>
</reference>
<feature type="compositionally biased region" description="Gly residues" evidence="1">
    <location>
        <begin position="679"/>
        <end position="697"/>
    </location>
</feature>
<dbReference type="AlphaFoldDB" id="A0A427YT15"/>
<keyword evidence="2" id="KW-1133">Transmembrane helix</keyword>
<feature type="region of interest" description="Disordered" evidence="1">
    <location>
        <begin position="91"/>
        <end position="110"/>
    </location>
</feature>
<sequence length="770" mass="81038">MIPINFESASSSSLSSRIRWTTAYTGVSRVDSRGSYLGDLPGRARRATVDPDGQELPDWLSYSTEVMTLDGVLITSGETVEVPLTFPSLLSSSPSSVSGAGPSSSSYSAPARPDNLRVILPSILAPVVAILILILALITLCVIVNRRYGDDRVGPFTAFRRSLSGCLFGRSTPSPGGQTKWTAVPNPATKQGEPTHPLSPTRPPNEKSTLLSSRGGTQTQELFPLHEADEELLGLAAQNRSLLQRLNLGLGWITPRSSTSSGSVRSTSVNRRTSGNTAEKGLARGPVSRTGSNRGDGSPVSRRVSRTPTWTTLPLTTSSEEHRHSNERQSSGDIPSSGVRDEELFYRIPRTTMSSVASSRVSPNGGRTNTHTSHSSSGSRYTSGSGHNPHSSSRRMNTDVVLREGAAVSIGIPETPGTGSVSIPTSSITGRSGREEVDLGEVGRRSRWKGGERMRFPLPPHDGSGVGGEPAQLAGHLLPPGDEGTFGMGSTQRKSSARSSASLTSEYHSAVSASSHRENSKPASRSPKRPLPLPIVSGPGRDTPPLTLESGVRDRDPNTADHVAVHRPDPKLPTIDHLFNLTPPNSAGSTPPAISGDQGVLTPMQLDTLVGVRPDRAALGVGAPGPWFGEFGEPLRAVSSTSAAVINPSISSHAQESIVASVHDTEFGRTTSNQAGSQSGSGHGSGSGTHSGTGTGTGTDSSNSHGSHGSLTRRRVSTEATSAHALRGRRSQPQILRVSSIARPKVGDVAEGVEVLPRVRKGWLGRRRDK</sequence>
<comment type="caution">
    <text evidence="3">The sequence shown here is derived from an EMBL/GenBank/DDBJ whole genome shotgun (WGS) entry which is preliminary data.</text>
</comment>
<feature type="compositionally biased region" description="Low complexity" evidence="1">
    <location>
        <begin position="490"/>
        <end position="505"/>
    </location>
</feature>
<dbReference type="Proteomes" id="UP000279259">
    <property type="component" value="Unassembled WGS sequence"/>
</dbReference>